<dbReference type="OrthoDB" id="5971624at2759"/>
<dbReference type="Gene3D" id="1.10.287.950">
    <property type="entry name" value="Methyl-accepting chemotaxis protein"/>
    <property type="match status" value="1"/>
</dbReference>
<comment type="caution">
    <text evidence="1">The sequence shown here is derived from an EMBL/GenBank/DDBJ whole genome shotgun (WGS) entry which is preliminary data.</text>
</comment>
<name>A0A6S7LCF0_PARCT</name>
<accession>A0A6S7LCF0</accession>
<dbReference type="Proteomes" id="UP001152795">
    <property type="component" value="Unassembled WGS sequence"/>
</dbReference>
<keyword evidence="2" id="KW-1185">Reference proteome</keyword>
<gene>
    <name evidence="1" type="ORF">PACLA_8A080047</name>
</gene>
<dbReference type="EMBL" id="CACRXK020021812">
    <property type="protein sequence ID" value="CAB4036233.1"/>
    <property type="molecule type" value="Genomic_DNA"/>
</dbReference>
<organism evidence="1 2">
    <name type="scientific">Paramuricea clavata</name>
    <name type="common">Red gorgonian</name>
    <name type="synonym">Violescent sea-whip</name>
    <dbReference type="NCBI Taxonomy" id="317549"/>
    <lineage>
        <taxon>Eukaryota</taxon>
        <taxon>Metazoa</taxon>
        <taxon>Cnidaria</taxon>
        <taxon>Anthozoa</taxon>
        <taxon>Octocorallia</taxon>
        <taxon>Malacalcyonacea</taxon>
        <taxon>Plexauridae</taxon>
        <taxon>Paramuricea</taxon>
    </lineage>
</organism>
<evidence type="ECO:0000313" key="2">
    <source>
        <dbReference type="Proteomes" id="UP001152795"/>
    </source>
</evidence>
<sequence length="163" mass="18609">MATKFTKESFLQSWKDELLPSIHKKIQEELKQILKDINDVKGKCDEIEKSQKFLADQYDSIMTLLQTTKKQISGLEQSTNQNKAKIDQLEKLSNDQNAIIDDLQQYIRRDCIEVTGVPLTPDVNAKQIIVEIGQLMGMELTEHRVSTAHPLPATKNIKKQTDS</sequence>
<reference evidence="1" key="1">
    <citation type="submission" date="2020-04" db="EMBL/GenBank/DDBJ databases">
        <authorList>
            <person name="Alioto T."/>
            <person name="Alioto T."/>
            <person name="Gomez Garrido J."/>
        </authorList>
    </citation>
    <scope>NUCLEOTIDE SEQUENCE</scope>
    <source>
        <strain evidence="1">A484AB</strain>
    </source>
</reference>
<evidence type="ECO:0000313" key="1">
    <source>
        <dbReference type="EMBL" id="CAB4036233.1"/>
    </source>
</evidence>
<dbReference type="AlphaFoldDB" id="A0A6S7LCF0"/>
<proteinExistence type="predicted"/>
<protein>
    <submittedName>
        <fullName evidence="1">Uncharacterized protein</fullName>
    </submittedName>
</protein>